<accession>A0A7X0JSA5</accession>
<keyword evidence="5" id="KW-0443">Lipid metabolism</keyword>
<dbReference type="GO" id="GO:0008610">
    <property type="term" value="P:lipid biosynthetic process"/>
    <property type="evidence" value="ECO:0007669"/>
    <property type="project" value="InterPro"/>
</dbReference>
<keyword evidence="10" id="KW-1185">Reference proteome</keyword>
<protein>
    <submittedName>
        <fullName evidence="9">Sterol desaturase/sphingolipid hydroxylase (Fatty acid hydroxylase superfamily)</fullName>
    </submittedName>
</protein>
<dbReference type="GO" id="GO:0012505">
    <property type="term" value="C:endomembrane system"/>
    <property type="evidence" value="ECO:0007669"/>
    <property type="project" value="UniProtKB-SubCell"/>
</dbReference>
<evidence type="ECO:0000259" key="8">
    <source>
        <dbReference type="Pfam" id="PF04116"/>
    </source>
</evidence>
<dbReference type="EMBL" id="JACHHT010000001">
    <property type="protein sequence ID" value="MBB6520733.1"/>
    <property type="molecule type" value="Genomic_DNA"/>
</dbReference>
<evidence type="ECO:0000256" key="7">
    <source>
        <dbReference type="SAM" id="Phobius"/>
    </source>
</evidence>
<keyword evidence="3 7" id="KW-1133">Transmembrane helix</keyword>
<evidence type="ECO:0000256" key="2">
    <source>
        <dbReference type="ARBA" id="ARBA00022692"/>
    </source>
</evidence>
<dbReference type="Pfam" id="PF04116">
    <property type="entry name" value="FA_hydroxylase"/>
    <property type="match status" value="1"/>
</dbReference>
<keyword evidence="2 7" id="KW-0812">Transmembrane</keyword>
<keyword evidence="6 7" id="KW-0472">Membrane</keyword>
<dbReference type="Proteomes" id="UP000528457">
    <property type="component" value="Unassembled WGS sequence"/>
</dbReference>
<sequence>MMDFLQQRLTDLELHGWDEYINYWFFIAMMALFAFELIVMAIKRNFSWDLVGDSITNFITLFAYRFIGGLIYLLFYLTGFFWIYENFSITQLPMTWLSLLGCILLADVIYYWEHRFMHVCGLGWATHTVHHSSPHFNISVAYRFGPLDGFFPFFFHAPLVMLGFHPFMVFLAEALVQLYQTALHTQMVRKLPRPIEFIMNTPSHHRVHHATNTKYIDKNYAGIFIIWDRMFGTFAEEDEKVKFGVYPRINSVNPFTVFFHGFAKLGKQLWEAPSWGYRFQLLIRPPIWAWEQEQKRKREAAQAKAESKTDAEATA</sequence>
<dbReference type="InterPro" id="IPR006694">
    <property type="entry name" value="Fatty_acid_hydroxylase"/>
</dbReference>
<evidence type="ECO:0000256" key="3">
    <source>
        <dbReference type="ARBA" id="ARBA00022989"/>
    </source>
</evidence>
<dbReference type="PANTHER" id="PTHR21624:SF1">
    <property type="entry name" value="ALKYLGLYCEROL MONOOXYGENASE"/>
    <property type="match status" value="1"/>
</dbReference>
<dbReference type="GO" id="GO:0005506">
    <property type="term" value="F:iron ion binding"/>
    <property type="evidence" value="ECO:0007669"/>
    <property type="project" value="InterPro"/>
</dbReference>
<comment type="subcellular location">
    <subcellularLocation>
        <location evidence="1">Endomembrane system</location>
        <topology evidence="1">Multi-pass membrane protein</topology>
    </subcellularLocation>
</comment>
<feature type="transmembrane region" description="Helical" evidence="7">
    <location>
        <begin position="153"/>
        <end position="179"/>
    </location>
</feature>
<feature type="transmembrane region" description="Helical" evidence="7">
    <location>
        <begin position="96"/>
        <end position="112"/>
    </location>
</feature>
<feature type="transmembrane region" description="Helical" evidence="7">
    <location>
        <begin position="21"/>
        <end position="42"/>
    </location>
</feature>
<organism evidence="9 10">
    <name type="scientific">Pseudoteredinibacter isoporae</name>
    <dbReference type="NCBI Taxonomy" id="570281"/>
    <lineage>
        <taxon>Bacteria</taxon>
        <taxon>Pseudomonadati</taxon>
        <taxon>Pseudomonadota</taxon>
        <taxon>Gammaproteobacteria</taxon>
        <taxon>Cellvibrionales</taxon>
        <taxon>Cellvibrionaceae</taxon>
        <taxon>Pseudoteredinibacter</taxon>
    </lineage>
</organism>
<evidence type="ECO:0000313" key="9">
    <source>
        <dbReference type="EMBL" id="MBB6520733.1"/>
    </source>
</evidence>
<dbReference type="InParanoid" id="A0A7X0JSA5"/>
<dbReference type="InterPro" id="IPR051689">
    <property type="entry name" value="Sterol_desaturase/TMEM195"/>
</dbReference>
<dbReference type="AlphaFoldDB" id="A0A7X0JSA5"/>
<keyword evidence="4" id="KW-0560">Oxidoreductase</keyword>
<dbReference type="RefSeq" id="WP_243749358.1">
    <property type="nucleotide sequence ID" value="NZ_JAAONY010000001.1"/>
</dbReference>
<gene>
    <name evidence="9" type="ORF">HNR48_001011</name>
</gene>
<comment type="caution">
    <text evidence="9">The sequence shown here is derived from an EMBL/GenBank/DDBJ whole genome shotgun (WGS) entry which is preliminary data.</text>
</comment>
<evidence type="ECO:0000313" key="10">
    <source>
        <dbReference type="Proteomes" id="UP000528457"/>
    </source>
</evidence>
<evidence type="ECO:0000256" key="6">
    <source>
        <dbReference type="ARBA" id="ARBA00023136"/>
    </source>
</evidence>
<feature type="transmembrane region" description="Helical" evidence="7">
    <location>
        <begin position="62"/>
        <end position="84"/>
    </location>
</feature>
<evidence type="ECO:0000256" key="5">
    <source>
        <dbReference type="ARBA" id="ARBA00023098"/>
    </source>
</evidence>
<dbReference type="GO" id="GO:0006643">
    <property type="term" value="P:membrane lipid metabolic process"/>
    <property type="evidence" value="ECO:0007669"/>
    <property type="project" value="TreeGrafter"/>
</dbReference>
<dbReference type="GO" id="GO:0016020">
    <property type="term" value="C:membrane"/>
    <property type="evidence" value="ECO:0007669"/>
    <property type="project" value="GOC"/>
</dbReference>
<name>A0A7X0JSA5_9GAMM</name>
<evidence type="ECO:0000256" key="4">
    <source>
        <dbReference type="ARBA" id="ARBA00023002"/>
    </source>
</evidence>
<dbReference type="PANTHER" id="PTHR21624">
    <property type="entry name" value="STEROL DESATURASE-RELATED PROTEIN"/>
    <property type="match status" value="1"/>
</dbReference>
<proteinExistence type="predicted"/>
<feature type="domain" description="Fatty acid hydroxylase" evidence="8">
    <location>
        <begin position="100"/>
        <end position="233"/>
    </location>
</feature>
<evidence type="ECO:0000256" key="1">
    <source>
        <dbReference type="ARBA" id="ARBA00004127"/>
    </source>
</evidence>
<reference evidence="9 10" key="1">
    <citation type="submission" date="2020-08" db="EMBL/GenBank/DDBJ databases">
        <title>Genomic Encyclopedia of Type Strains, Phase IV (KMG-IV): sequencing the most valuable type-strain genomes for metagenomic binning, comparative biology and taxonomic classification.</title>
        <authorList>
            <person name="Goeker M."/>
        </authorList>
    </citation>
    <scope>NUCLEOTIDE SEQUENCE [LARGE SCALE GENOMIC DNA]</scope>
    <source>
        <strain evidence="9 10">DSM 22368</strain>
    </source>
</reference>
<dbReference type="GO" id="GO:0050479">
    <property type="term" value="F:glyceryl-ether monooxygenase activity"/>
    <property type="evidence" value="ECO:0007669"/>
    <property type="project" value="TreeGrafter"/>
</dbReference>